<evidence type="ECO:0000256" key="18">
    <source>
        <dbReference type="SAM" id="Phobius"/>
    </source>
</evidence>
<protein>
    <recommendedName>
        <fullName evidence="3">non-specific serine/threonine protein kinase</fullName>
        <ecNumber evidence="3">2.7.11.1</ecNumber>
    </recommendedName>
</protein>
<accession>A0A7J9N9R6</accession>
<evidence type="ECO:0000256" key="17">
    <source>
        <dbReference type="ARBA" id="ARBA00023180"/>
    </source>
</evidence>
<dbReference type="Pfam" id="PF07714">
    <property type="entry name" value="PK_Tyr_Ser-Thr"/>
    <property type="match status" value="1"/>
</dbReference>
<evidence type="ECO:0000256" key="9">
    <source>
        <dbReference type="ARBA" id="ARBA00022729"/>
    </source>
</evidence>
<evidence type="ECO:0000256" key="4">
    <source>
        <dbReference type="ARBA" id="ARBA00022527"/>
    </source>
</evidence>
<keyword evidence="6" id="KW-0433">Leucine-rich repeat</keyword>
<dbReference type="Proteomes" id="UP000593576">
    <property type="component" value="Unassembled WGS sequence"/>
</dbReference>
<evidence type="ECO:0000256" key="10">
    <source>
        <dbReference type="ARBA" id="ARBA00022737"/>
    </source>
</evidence>
<reference evidence="20 21" key="1">
    <citation type="journal article" date="2019" name="Genome Biol. Evol.">
        <title>Insights into the evolution of the New World diploid cottons (Gossypium, subgenus Houzingenia) based on genome sequencing.</title>
        <authorList>
            <person name="Grover C.E."/>
            <person name="Arick M.A. 2nd"/>
            <person name="Thrash A."/>
            <person name="Conover J.L."/>
            <person name="Sanders W.S."/>
            <person name="Peterson D.G."/>
            <person name="Frelichowski J.E."/>
            <person name="Scheffler J.A."/>
            <person name="Scheffler B.E."/>
            <person name="Wendel J.F."/>
        </authorList>
    </citation>
    <scope>NUCLEOTIDE SEQUENCE [LARGE SCALE GENOMIC DNA]</scope>
    <source>
        <strain evidence="20">1</strain>
        <tissue evidence="20">Leaf</tissue>
    </source>
</reference>
<evidence type="ECO:0000256" key="5">
    <source>
        <dbReference type="ARBA" id="ARBA00022553"/>
    </source>
</evidence>
<keyword evidence="15 18" id="KW-0472">Membrane</keyword>
<proteinExistence type="inferred from homology"/>
<evidence type="ECO:0000256" key="8">
    <source>
        <dbReference type="ARBA" id="ARBA00022692"/>
    </source>
</evidence>
<keyword evidence="14 18" id="KW-1133">Transmembrane helix</keyword>
<comment type="caution">
    <text evidence="20">The sequence shown here is derived from an EMBL/GenBank/DDBJ whole genome shotgun (WGS) entry which is preliminary data.</text>
</comment>
<evidence type="ECO:0000256" key="11">
    <source>
        <dbReference type="ARBA" id="ARBA00022741"/>
    </source>
</evidence>
<dbReference type="SMART" id="SM00220">
    <property type="entry name" value="S_TKc"/>
    <property type="match status" value="1"/>
</dbReference>
<evidence type="ECO:0000256" key="12">
    <source>
        <dbReference type="ARBA" id="ARBA00022777"/>
    </source>
</evidence>
<name>A0A7J9N9R6_GOSSC</name>
<organism evidence="20 21">
    <name type="scientific">Gossypium schwendimanii</name>
    <name type="common">Cotton</name>
    <dbReference type="NCBI Taxonomy" id="34291"/>
    <lineage>
        <taxon>Eukaryota</taxon>
        <taxon>Viridiplantae</taxon>
        <taxon>Streptophyta</taxon>
        <taxon>Embryophyta</taxon>
        <taxon>Tracheophyta</taxon>
        <taxon>Spermatophyta</taxon>
        <taxon>Magnoliopsida</taxon>
        <taxon>eudicotyledons</taxon>
        <taxon>Gunneridae</taxon>
        <taxon>Pentapetalae</taxon>
        <taxon>rosids</taxon>
        <taxon>malvids</taxon>
        <taxon>Malvales</taxon>
        <taxon>Malvaceae</taxon>
        <taxon>Malvoideae</taxon>
        <taxon>Gossypium</taxon>
    </lineage>
</organism>
<dbReference type="PROSITE" id="PS00108">
    <property type="entry name" value="PROTEIN_KINASE_ST"/>
    <property type="match status" value="1"/>
</dbReference>
<dbReference type="InterPro" id="IPR013210">
    <property type="entry name" value="LRR_N_plant-typ"/>
</dbReference>
<dbReference type="InterPro" id="IPR008271">
    <property type="entry name" value="Ser/Thr_kinase_AS"/>
</dbReference>
<evidence type="ECO:0000256" key="3">
    <source>
        <dbReference type="ARBA" id="ARBA00012513"/>
    </source>
</evidence>
<feature type="domain" description="Protein kinase" evidence="19">
    <location>
        <begin position="157"/>
        <end position="464"/>
    </location>
</feature>
<dbReference type="Gene3D" id="3.80.10.10">
    <property type="entry name" value="Ribonuclease Inhibitor"/>
    <property type="match status" value="1"/>
</dbReference>
<feature type="transmembrane region" description="Helical" evidence="18">
    <location>
        <begin position="193"/>
        <end position="218"/>
    </location>
</feature>
<dbReference type="GO" id="GO:0005524">
    <property type="term" value="F:ATP binding"/>
    <property type="evidence" value="ECO:0007669"/>
    <property type="project" value="UniProtKB-KW"/>
</dbReference>
<dbReference type="InterPro" id="IPR000719">
    <property type="entry name" value="Prot_kinase_dom"/>
</dbReference>
<evidence type="ECO:0000256" key="15">
    <source>
        <dbReference type="ARBA" id="ARBA00023136"/>
    </source>
</evidence>
<keyword evidence="8 18" id="KW-0812">Transmembrane</keyword>
<evidence type="ECO:0000256" key="7">
    <source>
        <dbReference type="ARBA" id="ARBA00022679"/>
    </source>
</evidence>
<keyword evidence="5" id="KW-0597">Phosphoprotein</keyword>
<dbReference type="PROSITE" id="PS50011">
    <property type="entry name" value="PROTEIN_KINASE_DOM"/>
    <property type="match status" value="1"/>
</dbReference>
<dbReference type="InterPro" id="IPR001245">
    <property type="entry name" value="Ser-Thr/Tyr_kinase_cat_dom"/>
</dbReference>
<dbReference type="SUPFAM" id="SSF52058">
    <property type="entry name" value="L domain-like"/>
    <property type="match status" value="1"/>
</dbReference>
<evidence type="ECO:0000259" key="19">
    <source>
        <dbReference type="PROSITE" id="PS50011"/>
    </source>
</evidence>
<gene>
    <name evidence="20" type="ORF">Goshw_018502</name>
</gene>
<dbReference type="InterPro" id="IPR001611">
    <property type="entry name" value="Leu-rich_rpt"/>
</dbReference>
<comment type="subcellular location">
    <subcellularLocation>
        <location evidence="1">Membrane</location>
        <topology evidence="1">Single-pass membrane protein</topology>
    </subcellularLocation>
</comment>
<evidence type="ECO:0000256" key="13">
    <source>
        <dbReference type="ARBA" id="ARBA00022840"/>
    </source>
</evidence>
<keyword evidence="11" id="KW-0547">Nucleotide-binding</keyword>
<dbReference type="FunFam" id="3.80.10.10:FF:000129">
    <property type="entry name" value="Leucine-rich repeat receptor-like kinase"/>
    <property type="match status" value="1"/>
</dbReference>
<keyword evidence="16" id="KW-0675">Receptor</keyword>
<dbReference type="SUPFAM" id="SSF56112">
    <property type="entry name" value="Protein kinase-like (PK-like)"/>
    <property type="match status" value="1"/>
</dbReference>
<comment type="similarity">
    <text evidence="2">Belongs to the protein kinase superfamily. Ser/Thr protein kinase family.</text>
</comment>
<dbReference type="GO" id="GO:0016020">
    <property type="term" value="C:membrane"/>
    <property type="evidence" value="ECO:0007669"/>
    <property type="project" value="UniProtKB-SubCell"/>
</dbReference>
<keyword evidence="17" id="KW-0325">Glycoprotein</keyword>
<evidence type="ECO:0000256" key="2">
    <source>
        <dbReference type="ARBA" id="ARBA00008684"/>
    </source>
</evidence>
<dbReference type="PANTHER" id="PTHR45974">
    <property type="entry name" value="RECEPTOR-LIKE PROTEIN 55"/>
    <property type="match status" value="1"/>
</dbReference>
<evidence type="ECO:0000256" key="14">
    <source>
        <dbReference type="ARBA" id="ARBA00022989"/>
    </source>
</evidence>
<dbReference type="InterPro" id="IPR011009">
    <property type="entry name" value="Kinase-like_dom_sf"/>
</dbReference>
<keyword evidence="13" id="KW-0067">ATP-binding</keyword>
<keyword evidence="9" id="KW-0732">Signal</keyword>
<dbReference type="InterPro" id="IPR032675">
    <property type="entry name" value="LRR_dom_sf"/>
</dbReference>
<dbReference type="Pfam" id="PF13855">
    <property type="entry name" value="LRR_8"/>
    <property type="match status" value="1"/>
</dbReference>
<dbReference type="EMBL" id="JABFAF010276869">
    <property type="protein sequence ID" value="MBA0880083.1"/>
    <property type="molecule type" value="Genomic_DNA"/>
</dbReference>
<dbReference type="FunFam" id="1.10.510.10:FF:000146">
    <property type="entry name" value="LRR receptor-like serine/threonine-protein kinase IOS1"/>
    <property type="match status" value="1"/>
</dbReference>
<dbReference type="EC" id="2.7.11.1" evidence="3"/>
<dbReference type="OrthoDB" id="4062651at2759"/>
<evidence type="ECO:0000313" key="21">
    <source>
        <dbReference type="Proteomes" id="UP000593576"/>
    </source>
</evidence>
<keyword evidence="21" id="KW-1185">Reference proteome</keyword>
<sequence length="477" mass="52422">MSDGMSMAMAASRTILFFLINKGRAISPDGEALLSFQVAIVSSDGVFSHWRPEDPDPCKWKGVTCDSKTKRVTILILCNNNFYGAIPSELANCTELQGIYLQGNYLSGIIPNELENLSSLQNLDISSNSLSGSIPPSIGMLDKLITLLFFWESWFIGKQINVACKDDNGATTNSRSPSSAQNQGGKKKYSGRLLISASATVGALLLVALMCFWGCFLYKKFGKNEGRTLAMDVSGGASIVMFHGDLPYSSKDTIKKLETLNEEHILGIGGFGTVYKLSMDDGNLDWETRLNVIMGAAKGMAYLHHDCSPRIIHRDIKSSNILLDSNLEARVSDFGLAKLLEDEETHITTIVEGTFGYLAPEYMVSRRATDKTDVYSFGVLVLEVLSGKRPTDASFIEKGLNIVGWLNFLITENRQREIVDSNCMGMQAESLDALLSVAIQCVCSNPEDRPSMHRVVQLLESEVLTPYPSDFYDSNSN</sequence>
<dbReference type="PANTHER" id="PTHR45974:SF4">
    <property type="entry name" value="LRR RECEPTOR-LIKE SERINE_THREONINE-PROTEIN KINASE FEI 1"/>
    <property type="match status" value="1"/>
</dbReference>
<dbReference type="AlphaFoldDB" id="A0A7J9N9R6"/>
<dbReference type="Gene3D" id="1.10.510.10">
    <property type="entry name" value="Transferase(Phosphotransferase) domain 1"/>
    <property type="match status" value="1"/>
</dbReference>
<keyword evidence="10" id="KW-0677">Repeat</keyword>
<keyword evidence="4" id="KW-0723">Serine/threonine-protein kinase</keyword>
<keyword evidence="7" id="KW-0808">Transferase</keyword>
<evidence type="ECO:0000313" key="20">
    <source>
        <dbReference type="EMBL" id="MBA0880083.1"/>
    </source>
</evidence>
<dbReference type="Pfam" id="PF08263">
    <property type="entry name" value="LRRNT_2"/>
    <property type="match status" value="1"/>
</dbReference>
<evidence type="ECO:0000256" key="16">
    <source>
        <dbReference type="ARBA" id="ARBA00023170"/>
    </source>
</evidence>
<evidence type="ECO:0000256" key="1">
    <source>
        <dbReference type="ARBA" id="ARBA00004167"/>
    </source>
</evidence>
<keyword evidence="12" id="KW-0418">Kinase</keyword>
<dbReference type="GO" id="GO:0004674">
    <property type="term" value="F:protein serine/threonine kinase activity"/>
    <property type="evidence" value="ECO:0007669"/>
    <property type="project" value="UniProtKB-KW"/>
</dbReference>
<evidence type="ECO:0000256" key="6">
    <source>
        <dbReference type="ARBA" id="ARBA00022614"/>
    </source>
</evidence>